<feature type="compositionally biased region" description="Polar residues" evidence="1">
    <location>
        <begin position="22"/>
        <end position="39"/>
    </location>
</feature>
<feature type="compositionally biased region" description="Acidic residues" evidence="1">
    <location>
        <begin position="1199"/>
        <end position="1219"/>
    </location>
</feature>
<dbReference type="VEuPathDB" id="VectorBase:AFAF012300"/>
<feature type="region of interest" description="Disordered" evidence="1">
    <location>
        <begin position="589"/>
        <end position="662"/>
    </location>
</feature>
<evidence type="ECO:0000256" key="1">
    <source>
        <dbReference type="SAM" id="MobiDB-lite"/>
    </source>
</evidence>
<feature type="region of interest" description="Disordered" evidence="1">
    <location>
        <begin position="1192"/>
        <end position="1284"/>
    </location>
</feature>
<feature type="region of interest" description="Disordered" evidence="1">
    <location>
        <begin position="65"/>
        <end position="193"/>
    </location>
</feature>
<feature type="compositionally biased region" description="Polar residues" evidence="1">
    <location>
        <begin position="347"/>
        <end position="363"/>
    </location>
</feature>
<feature type="compositionally biased region" description="Basic and acidic residues" evidence="1">
    <location>
        <begin position="1246"/>
        <end position="1259"/>
    </location>
</feature>
<feature type="compositionally biased region" description="Basic and acidic residues" evidence="1">
    <location>
        <begin position="1270"/>
        <end position="1284"/>
    </location>
</feature>
<feature type="compositionally biased region" description="Basic and acidic residues" evidence="1">
    <location>
        <begin position="861"/>
        <end position="872"/>
    </location>
</feature>
<name>A0A182QKY3_9DIPT</name>
<feature type="compositionally biased region" description="Low complexity" evidence="1">
    <location>
        <begin position="613"/>
        <end position="637"/>
    </location>
</feature>
<feature type="region of interest" description="Disordered" evidence="1">
    <location>
        <begin position="321"/>
        <end position="363"/>
    </location>
</feature>
<feature type="compositionally biased region" description="Basic residues" evidence="1">
    <location>
        <begin position="771"/>
        <end position="784"/>
    </location>
</feature>
<feature type="region of interest" description="Disordered" evidence="1">
    <location>
        <begin position="707"/>
        <end position="872"/>
    </location>
</feature>
<feature type="region of interest" description="Disordered" evidence="1">
    <location>
        <begin position="22"/>
        <end position="46"/>
    </location>
</feature>
<accession>A0A182QKY3</accession>
<reference evidence="2" key="2">
    <citation type="submission" date="2020-05" db="UniProtKB">
        <authorList>
            <consortium name="EnsemblMetazoa"/>
        </authorList>
    </citation>
    <scope>IDENTIFICATION</scope>
    <source>
        <strain evidence="2">FAR1</strain>
    </source>
</reference>
<feature type="compositionally biased region" description="Gly residues" evidence="1">
    <location>
        <begin position="140"/>
        <end position="149"/>
    </location>
</feature>
<dbReference type="EnsemblMetazoa" id="AFAF012300-RA">
    <property type="protein sequence ID" value="AFAF012300-PA"/>
    <property type="gene ID" value="AFAF012300"/>
</dbReference>
<sequence length="1284" mass="137596">MAKGTKKKTKWVSLSLANANTKTSCSNATGSDSEQTSHQPHGDVFRNKMVIAMTAKLSKEMEAKTYNPPQYDERTLDQSGHRTDTSTGSEGHAGTTDRRPGTAGTYHRRRPPSYRSGWSNGNGGTTTPNARSHYNRTGSYGNGGSGYYGAGRKSHYDSHYTRRPVTVAPSTTRTTSGEGGGGDGGATTINDDEYTRITTPRQDVLFKKGYLSRPKPSVATASTSNTTSSSLAGTTSEGSDGGNGGSNSISTTESITSEYGGSYAADGSPLFDYSFPCIPCGYFTENGVLVMNGFAVDNNGFSYFNGGQTYIYPPNFANCQQSPTPSTATGAEDQPTDTTLPYPVGNDETNANESNDFEASSTNHTTPVLLESVVAPVESGLAFSEPLATVEEETAHPYSPGGNVSAMERAPVSGLDEAGPAQDVAGATVPSLTQEVQDFSENGYFQYTNGYDFAQFYSSLCYPSWLMEQYRMYDDAGLPLYCGGEYAMSGEEVYGQQSSFKKRKKRFRTFEEMPSGNGASNDVVDATSSLLEQSISSGGDATSCVPENPVPKDDVAHHSYQLNAEVQEFQPSSGMANQLPEATTAGAECTTTDNVTDGSATKGNNQTAHKSRPSAGSSKCPKSSSSKVTPSVPAAASNATTEPSLSVVSPTAKPPSSKVNRKKDLIQSTLAFAAQNIDLTRPKVSSSVEPHDSELFWTTIDRNGRKKRVPAVPAEQEPTVVGESVQESSPDIAKSAVSSEPKETLLPVSQSAQPASVSTEVSNGKKEQQGKSKKKTQKHKRQQLRKTVGSYNKQPLEGFQLIEPEFPSAASGHRRGKSCDKTGRAEVATATPPAPVLGEVKQESELQLSSSSPILEQQESSDGRSCGEEETHQEVATVELNCDSQCNGRDAMVEEIGEVVVAEEEVIAQRIVVSSSQSLSPAVDVNTIVNETETEKHREEAQGPNVEEITKKEAPGNEVDQVAVVLKQTDPDRTESVAVSTEEEVDTKQTSTEEGLCYDEIATESDELIPSDASQSPANEEQQVPNTQLSVETDVLTSAAKQLTISSICHGSPSLREEDAEEQLVDAADDGIGSEGDDTTRTTKRSSVAGVGYTESIDSGLQSPAPCGGVASPEAAAASMVSSIESQPAIDSNEEAAKQSQILTQAVGSWLMQKLEVHEPDEVFTLPSDPLLIQRLERFHQLQRRRIRRDRLRGSVTSDSEDEEDAEYELDDVDTDSDYMSDGQGARVDRTQRTENDDGVATKTQPRLDESKREHEVAHRVSGSINSERSVPREAADSKRCTIM</sequence>
<evidence type="ECO:0000313" key="2">
    <source>
        <dbReference type="EnsemblMetazoa" id="AFAF012300-PA"/>
    </source>
</evidence>
<feature type="compositionally biased region" description="Polar residues" evidence="1">
    <location>
        <begin position="1012"/>
        <end position="1026"/>
    </location>
</feature>
<reference evidence="3" key="1">
    <citation type="submission" date="2014-01" db="EMBL/GenBank/DDBJ databases">
        <title>The Genome Sequence of Anopheles farauti FAR1 (V2).</title>
        <authorList>
            <consortium name="The Broad Institute Genomics Platform"/>
            <person name="Neafsey D.E."/>
            <person name="Besansky N."/>
            <person name="Howell P."/>
            <person name="Walton C."/>
            <person name="Young S.K."/>
            <person name="Zeng Q."/>
            <person name="Gargeya S."/>
            <person name="Fitzgerald M."/>
            <person name="Haas B."/>
            <person name="Abouelleil A."/>
            <person name="Allen A.W."/>
            <person name="Alvarado L."/>
            <person name="Arachchi H.M."/>
            <person name="Berlin A.M."/>
            <person name="Chapman S.B."/>
            <person name="Gainer-Dewar J."/>
            <person name="Goldberg J."/>
            <person name="Griggs A."/>
            <person name="Gujja S."/>
            <person name="Hansen M."/>
            <person name="Howarth C."/>
            <person name="Imamovic A."/>
            <person name="Ireland A."/>
            <person name="Larimer J."/>
            <person name="McCowan C."/>
            <person name="Murphy C."/>
            <person name="Pearson M."/>
            <person name="Poon T.W."/>
            <person name="Priest M."/>
            <person name="Roberts A."/>
            <person name="Saif S."/>
            <person name="Shea T."/>
            <person name="Sisk P."/>
            <person name="Sykes S."/>
            <person name="Wortman J."/>
            <person name="Nusbaum C."/>
            <person name="Birren B."/>
        </authorList>
    </citation>
    <scope>NUCLEOTIDE SEQUENCE [LARGE SCALE GENOMIC DNA]</scope>
    <source>
        <strain evidence="3">FAR1</strain>
    </source>
</reference>
<proteinExistence type="predicted"/>
<keyword evidence="3" id="KW-1185">Reference proteome</keyword>
<dbReference type="EMBL" id="AXCN02001826">
    <property type="status" value="NOT_ANNOTATED_CDS"/>
    <property type="molecule type" value="Genomic_DNA"/>
</dbReference>
<feature type="compositionally biased region" description="Polar residues" evidence="1">
    <location>
        <begin position="593"/>
        <end position="608"/>
    </location>
</feature>
<feature type="compositionally biased region" description="Basic and acidic residues" evidence="1">
    <location>
        <begin position="71"/>
        <end position="84"/>
    </location>
</feature>
<protein>
    <submittedName>
        <fullName evidence="2">Uncharacterized protein</fullName>
    </submittedName>
</protein>
<evidence type="ECO:0000313" key="3">
    <source>
        <dbReference type="Proteomes" id="UP000075886"/>
    </source>
</evidence>
<feature type="compositionally biased region" description="Basic and acidic residues" evidence="1">
    <location>
        <begin position="1227"/>
        <end position="1236"/>
    </location>
</feature>
<feature type="region of interest" description="Disordered" evidence="1">
    <location>
        <begin position="207"/>
        <end position="253"/>
    </location>
</feature>
<feature type="compositionally biased region" description="Low complexity" evidence="1">
    <location>
        <begin position="845"/>
        <end position="860"/>
    </location>
</feature>
<feature type="compositionally biased region" description="Polar residues" evidence="1">
    <location>
        <begin position="638"/>
        <end position="649"/>
    </location>
</feature>
<feature type="region of interest" description="Disordered" evidence="1">
    <location>
        <begin position="535"/>
        <end position="554"/>
    </location>
</feature>
<feature type="region of interest" description="Disordered" evidence="1">
    <location>
        <begin position="1068"/>
        <end position="1087"/>
    </location>
</feature>
<feature type="compositionally biased region" description="Polar residues" evidence="1">
    <location>
        <begin position="747"/>
        <end position="762"/>
    </location>
</feature>
<dbReference type="Proteomes" id="UP000075886">
    <property type="component" value="Unassembled WGS sequence"/>
</dbReference>
<feature type="region of interest" description="Disordered" evidence="1">
    <location>
        <begin position="971"/>
        <end position="1026"/>
    </location>
</feature>
<organism evidence="2 3">
    <name type="scientific">Anopheles farauti</name>
    <dbReference type="NCBI Taxonomy" id="69004"/>
    <lineage>
        <taxon>Eukaryota</taxon>
        <taxon>Metazoa</taxon>
        <taxon>Ecdysozoa</taxon>
        <taxon>Arthropoda</taxon>
        <taxon>Hexapoda</taxon>
        <taxon>Insecta</taxon>
        <taxon>Pterygota</taxon>
        <taxon>Neoptera</taxon>
        <taxon>Endopterygota</taxon>
        <taxon>Diptera</taxon>
        <taxon>Nematocera</taxon>
        <taxon>Culicoidea</taxon>
        <taxon>Culicidae</taxon>
        <taxon>Anophelinae</taxon>
        <taxon>Anopheles</taxon>
    </lineage>
</organism>
<feature type="compositionally biased region" description="Low complexity" evidence="1">
    <location>
        <begin position="217"/>
        <end position="238"/>
    </location>
</feature>
<feature type="compositionally biased region" description="Low complexity" evidence="1">
    <location>
        <begin position="125"/>
        <end position="139"/>
    </location>
</feature>